<gene>
    <name evidence="3" type="ORF">Ami103574_05350</name>
</gene>
<dbReference type="InterPro" id="IPR012854">
    <property type="entry name" value="Cu_amine_oxidase-like_N"/>
</dbReference>
<dbReference type="Proteomes" id="UP000466848">
    <property type="component" value="Chromosome"/>
</dbReference>
<organism evidence="3 4">
    <name type="scientific">Aminipila butyrica</name>
    <dbReference type="NCBI Taxonomy" id="433296"/>
    <lineage>
        <taxon>Bacteria</taxon>
        <taxon>Bacillati</taxon>
        <taxon>Bacillota</taxon>
        <taxon>Clostridia</taxon>
        <taxon>Peptostreptococcales</taxon>
        <taxon>Anaerovoracaceae</taxon>
        <taxon>Aminipila</taxon>
    </lineage>
</organism>
<dbReference type="EMBL" id="CP048649">
    <property type="protein sequence ID" value="QIB68781.1"/>
    <property type="molecule type" value="Genomic_DNA"/>
</dbReference>
<dbReference type="InterPro" id="IPR032774">
    <property type="entry name" value="WG_beta_rep"/>
</dbReference>
<evidence type="ECO:0000259" key="2">
    <source>
        <dbReference type="Pfam" id="PF07833"/>
    </source>
</evidence>
<dbReference type="RefSeq" id="WP_163065644.1">
    <property type="nucleotide sequence ID" value="NZ_CP048649.1"/>
</dbReference>
<dbReference type="KEGG" id="abut:Ami103574_05350"/>
<dbReference type="InterPro" id="IPR036582">
    <property type="entry name" value="Mao_N_sf"/>
</dbReference>
<dbReference type="PANTHER" id="PTHR37841:SF1">
    <property type="entry name" value="DUF3298 DOMAIN-CONTAINING PROTEIN"/>
    <property type="match status" value="1"/>
</dbReference>
<name>A0A858BS45_9FIRM</name>
<keyword evidence="1" id="KW-0732">Signal</keyword>
<feature type="domain" description="Copper amine oxidase-like N-terminal" evidence="2">
    <location>
        <begin position="522"/>
        <end position="626"/>
    </location>
</feature>
<accession>A0A858BS45</accession>
<dbReference type="Pfam" id="PF07833">
    <property type="entry name" value="Cu_amine_oxidN1"/>
    <property type="match status" value="1"/>
</dbReference>
<dbReference type="SUPFAM" id="SSF69360">
    <property type="entry name" value="Cell wall binding repeat"/>
    <property type="match status" value="1"/>
</dbReference>
<dbReference type="SUPFAM" id="SSF55383">
    <property type="entry name" value="Copper amine oxidase, domain N"/>
    <property type="match status" value="1"/>
</dbReference>
<proteinExistence type="predicted"/>
<evidence type="ECO:0000313" key="3">
    <source>
        <dbReference type="EMBL" id="QIB68781.1"/>
    </source>
</evidence>
<dbReference type="AlphaFoldDB" id="A0A858BS45"/>
<protein>
    <recommendedName>
        <fullName evidence="2">Copper amine oxidase-like N-terminal domain-containing protein</fullName>
    </recommendedName>
</protein>
<feature type="chain" id="PRO_5032774722" description="Copper amine oxidase-like N-terminal domain-containing protein" evidence="1">
    <location>
        <begin position="36"/>
        <end position="859"/>
    </location>
</feature>
<reference evidence="3 4" key="1">
    <citation type="submission" date="2020-02" db="EMBL/GenBank/DDBJ databases">
        <authorList>
            <person name="Kim Y.B."/>
            <person name="Roh S.W."/>
        </authorList>
    </citation>
    <scope>NUCLEOTIDE SEQUENCE [LARGE SCALE GENOMIC DNA]</scope>
    <source>
        <strain evidence="3 4">DSM 103574</strain>
    </source>
</reference>
<dbReference type="Gene3D" id="3.30.457.10">
    <property type="entry name" value="Copper amine oxidase-like, N-terminal domain"/>
    <property type="match status" value="1"/>
</dbReference>
<dbReference type="PANTHER" id="PTHR37841">
    <property type="entry name" value="GLR2918 PROTEIN"/>
    <property type="match status" value="1"/>
</dbReference>
<keyword evidence="4" id="KW-1185">Reference proteome</keyword>
<evidence type="ECO:0000256" key="1">
    <source>
        <dbReference type="SAM" id="SignalP"/>
    </source>
</evidence>
<evidence type="ECO:0000313" key="4">
    <source>
        <dbReference type="Proteomes" id="UP000466848"/>
    </source>
</evidence>
<feature type="signal peptide" evidence="1">
    <location>
        <begin position="1"/>
        <end position="35"/>
    </location>
</feature>
<sequence>MRNKNEVRKKWMRKTCCWAVAAAVMLTGGTGGAYGATRGQQAIGEIGVDITWYDFGKQWNDYYIRQENEGDIYKLIMADSEGQESKAAFVNGKGELIWGPAADDGAASSSSGGENITLMKSGNRYIYIDSKGIRAFPDEAYSDIGPFGDGYATATLRDSGHKGIIDDKGTLLFEDKSGIYQELNFMGGGLISAVRSDGLCDVLDKEGKPLNAEHYGSYRPVLAEDAIRVSRDGKYGFLDLSGTAFTSLTYDYAMLFSEGLAAVSKGEKWGFIDRTGKEVIALSYEDANDFHNGVAAVELQGKWGIIDKAGSTVLPFEYNWFYEEEDGSFIGQKDQQIFLIDSAGQVTDVKDYLSFYKEAPDRISVRKNINGLEVKGYLDDQERMLTGFKDFDLWPAGADFYLGHRSGNYPPEATPPNDYGQKYALLDAAGNNLTGFKYENSGDSGSGFQVLRKNYYTGAGLLNRQGAEVLPTIFEDILLTDGGYAFVTVVDPEIGGNGRVGYFKLPEHFQEKAGQRPITVYLDGVELYFDTPPVLKNQRTMVPMRKIFETLGAKVEWDNTTKTASATLGNRKIRVSMDSTTASVDGSTVQLDAAPFVQNGTTMVPLRFISESLDAQVAWDGPAHRVVVNSAQSGNLSSLAGSWVAAESSLEKGIYTGYLELTIGDSLLKTVDWQAGNPGMQAKIRDTDEKYIYMDLLENEGSPADWTLQKQDKIEYQLYSDRELRLKHGGTTCIFYKKSELTEEQTKVLDKLANIRWEAEDNRDLTVSFSYYQMKLYRGAENSESKGLFVGRTYLNVADAQIVAVPEITEMKGENTIWPGIEKEKAPAVHYKLSADEKTLTLEYGGKEIQFKSKNEVIK</sequence>
<dbReference type="Pfam" id="PF14903">
    <property type="entry name" value="WG_beta_rep"/>
    <property type="match status" value="1"/>
</dbReference>